<dbReference type="Proteomes" id="UP000054477">
    <property type="component" value="Unassembled WGS sequence"/>
</dbReference>
<dbReference type="AlphaFoldDB" id="A0A0C9WW56"/>
<reference evidence="1 2" key="1">
    <citation type="submission" date="2014-04" db="EMBL/GenBank/DDBJ databases">
        <authorList>
            <consortium name="DOE Joint Genome Institute"/>
            <person name="Kuo A."/>
            <person name="Kohler A."/>
            <person name="Nagy L.G."/>
            <person name="Floudas D."/>
            <person name="Copeland A."/>
            <person name="Barry K.W."/>
            <person name="Cichocki N."/>
            <person name="Veneault-Fourrey C."/>
            <person name="LaButti K."/>
            <person name="Lindquist E.A."/>
            <person name="Lipzen A."/>
            <person name="Lundell T."/>
            <person name="Morin E."/>
            <person name="Murat C."/>
            <person name="Sun H."/>
            <person name="Tunlid A."/>
            <person name="Henrissat B."/>
            <person name="Grigoriev I.V."/>
            <person name="Hibbett D.S."/>
            <person name="Martin F."/>
            <person name="Nordberg H.P."/>
            <person name="Cantor M.N."/>
            <person name="Hua S.X."/>
        </authorList>
    </citation>
    <scope>NUCLEOTIDE SEQUENCE [LARGE SCALE GENOMIC DNA]</scope>
    <source>
        <strain evidence="1 2">LaAM-08-1</strain>
    </source>
</reference>
<organism evidence="1 2">
    <name type="scientific">Laccaria amethystina LaAM-08-1</name>
    <dbReference type="NCBI Taxonomy" id="1095629"/>
    <lineage>
        <taxon>Eukaryota</taxon>
        <taxon>Fungi</taxon>
        <taxon>Dikarya</taxon>
        <taxon>Basidiomycota</taxon>
        <taxon>Agaricomycotina</taxon>
        <taxon>Agaricomycetes</taxon>
        <taxon>Agaricomycetidae</taxon>
        <taxon>Agaricales</taxon>
        <taxon>Agaricineae</taxon>
        <taxon>Hydnangiaceae</taxon>
        <taxon>Laccaria</taxon>
    </lineage>
</organism>
<evidence type="ECO:0000313" key="1">
    <source>
        <dbReference type="EMBL" id="KIK03875.1"/>
    </source>
</evidence>
<dbReference type="OrthoDB" id="2753739at2759"/>
<accession>A0A0C9WW56</accession>
<reference evidence="2" key="2">
    <citation type="submission" date="2015-01" db="EMBL/GenBank/DDBJ databases">
        <title>Evolutionary Origins and Diversification of the Mycorrhizal Mutualists.</title>
        <authorList>
            <consortium name="DOE Joint Genome Institute"/>
            <consortium name="Mycorrhizal Genomics Consortium"/>
            <person name="Kohler A."/>
            <person name="Kuo A."/>
            <person name="Nagy L.G."/>
            <person name="Floudas D."/>
            <person name="Copeland A."/>
            <person name="Barry K.W."/>
            <person name="Cichocki N."/>
            <person name="Veneault-Fourrey C."/>
            <person name="LaButti K."/>
            <person name="Lindquist E.A."/>
            <person name="Lipzen A."/>
            <person name="Lundell T."/>
            <person name="Morin E."/>
            <person name="Murat C."/>
            <person name="Riley R."/>
            <person name="Ohm R."/>
            <person name="Sun H."/>
            <person name="Tunlid A."/>
            <person name="Henrissat B."/>
            <person name="Grigoriev I.V."/>
            <person name="Hibbett D.S."/>
            <person name="Martin F."/>
        </authorList>
    </citation>
    <scope>NUCLEOTIDE SEQUENCE [LARGE SCALE GENOMIC DNA]</scope>
    <source>
        <strain evidence="2">LaAM-08-1</strain>
    </source>
</reference>
<name>A0A0C9WW56_9AGAR</name>
<protein>
    <recommendedName>
        <fullName evidence="3">F-box domain-containing protein</fullName>
    </recommendedName>
</protein>
<proteinExistence type="predicted"/>
<gene>
    <name evidence="1" type="ORF">K443DRAFT_131117</name>
</gene>
<evidence type="ECO:0008006" key="3">
    <source>
        <dbReference type="Google" id="ProtNLM"/>
    </source>
</evidence>
<dbReference type="EMBL" id="KN838575">
    <property type="protein sequence ID" value="KIK03875.1"/>
    <property type="molecule type" value="Genomic_DNA"/>
</dbReference>
<dbReference type="HOGENOM" id="CLU_769596_0_0_1"/>
<sequence length="366" mass="41688">MNITDFPKEILDEIFKIFLPYKPRRRVANLTSCALTCKAFLPLCQRYLFSTIRLPAKEPAQQDRVLSIGSTAGAPLLEGIRDEAWEYLHLNKAITRFLRSPLLTTLVFSKIGFPRLLSECPYLENLSVSGPVDFGFQFLYPAIYKPQINSLSWPQINSLSCGASLKTFQHLFPYFSTERQSVVDISALRQFVLFPERGHSGDLTENFINYVADTLEDLDCGCIILRLSFILLPMPHLRILKRRIHLPTNGPPERTLNQLCDVLTRCTTTSKVIERITITLLVVQMGFQELIHLDWSDVDDVFETPPRMLKEFTLAVKYRGKPLQGQPVLRGDLEIALKSVMERRMHNLTGMASAGSDVFKFSFIAL</sequence>
<evidence type="ECO:0000313" key="2">
    <source>
        <dbReference type="Proteomes" id="UP000054477"/>
    </source>
</evidence>
<keyword evidence="2" id="KW-1185">Reference proteome</keyword>